<dbReference type="Gene3D" id="3.90.550.10">
    <property type="entry name" value="Spore Coat Polysaccharide Biosynthesis Protein SpsA, Chain A"/>
    <property type="match status" value="1"/>
</dbReference>
<proteinExistence type="predicted"/>
<evidence type="ECO:0000313" key="3">
    <source>
        <dbReference type="Proteomes" id="UP001208689"/>
    </source>
</evidence>
<keyword evidence="3" id="KW-1185">Reference proteome</keyword>
<dbReference type="EC" id="2.7.7.62" evidence="2"/>
<keyword evidence="2" id="KW-0548">Nucleotidyltransferase</keyword>
<name>A0ABY6HYJ6_9ARCH</name>
<protein>
    <submittedName>
        <fullName evidence="2">Adenosylcobinamide-phosphate guanylyltransferase</fullName>
        <ecNumber evidence="2">2.7.7.62</ecNumber>
    </submittedName>
</protein>
<dbReference type="SUPFAM" id="SSF53448">
    <property type="entry name" value="Nucleotide-diphospho-sugar transferases"/>
    <property type="match status" value="1"/>
</dbReference>
<dbReference type="InterPro" id="IPR025877">
    <property type="entry name" value="MobA-like_NTP_Trfase"/>
</dbReference>
<reference evidence="2" key="1">
    <citation type="submission" date="2022-09" db="EMBL/GenBank/DDBJ databases">
        <title>Actin cytoskeleton and complex cell architecture in an #Asgard archaeon.</title>
        <authorList>
            <person name="Ponce Toledo R.I."/>
            <person name="Schleper C."/>
            <person name="Rodrigues Oliveira T."/>
            <person name="Wollweber F."/>
            <person name="Xu J."/>
            <person name="Rittmann S."/>
            <person name="Klingl A."/>
            <person name="Pilhofer M."/>
        </authorList>
    </citation>
    <scope>NUCLEOTIDE SEQUENCE</scope>
    <source>
        <strain evidence="2">B-35</strain>
    </source>
</reference>
<evidence type="ECO:0000259" key="1">
    <source>
        <dbReference type="Pfam" id="PF12804"/>
    </source>
</evidence>
<accession>A0ABY6HYJ6</accession>
<dbReference type="GO" id="GO:0008820">
    <property type="term" value="F:cobinamide phosphate guanylyltransferase activity"/>
    <property type="evidence" value="ECO:0007669"/>
    <property type="project" value="UniProtKB-EC"/>
</dbReference>
<dbReference type="Pfam" id="PF12804">
    <property type="entry name" value="NTP_transf_3"/>
    <property type="match status" value="1"/>
</dbReference>
<evidence type="ECO:0000313" key="2">
    <source>
        <dbReference type="EMBL" id="UYP48585.1"/>
    </source>
</evidence>
<dbReference type="InterPro" id="IPR029044">
    <property type="entry name" value="Nucleotide-diphossugar_trans"/>
</dbReference>
<keyword evidence="2" id="KW-0808">Transferase</keyword>
<dbReference type="Proteomes" id="UP001208689">
    <property type="component" value="Chromosome"/>
</dbReference>
<feature type="domain" description="MobA-like NTP transferase" evidence="1">
    <location>
        <begin position="6"/>
        <end position="141"/>
    </location>
</feature>
<dbReference type="EMBL" id="CP104013">
    <property type="protein sequence ID" value="UYP48585.1"/>
    <property type="molecule type" value="Genomic_DNA"/>
</dbReference>
<organism evidence="2 3">
    <name type="scientific">Candidatus Lokiarchaeum ossiferum</name>
    <dbReference type="NCBI Taxonomy" id="2951803"/>
    <lineage>
        <taxon>Archaea</taxon>
        <taxon>Promethearchaeati</taxon>
        <taxon>Promethearchaeota</taxon>
        <taxon>Promethearchaeia</taxon>
        <taxon>Promethearchaeales</taxon>
        <taxon>Promethearchaeaceae</taxon>
        <taxon>Candidatus Lokiarchaeum</taxon>
    </lineage>
</organism>
<gene>
    <name evidence="2" type="ORF">NEF87_004870</name>
</gene>
<sequence length="223" mass="25644">MEKIDCIIMAGGKASRFDFNQIDQAIKEKPLIQVKKTRLIDVIIKVALNSESLAKIYIATSPHTPKTYQYLKSQNNPKIEILSTPGKDFHSDLKFIIETYNLSNVLILTADLPTIHPSFLNSIVQKFFEEKKPALAVMMDWERAIKNSTIPTDRNNAFIDKYGNKLFSIGINILNGKLIRESFIDQIEYITENVDLLLNINTADDYYRYVSFLDEKKKVDDYP</sequence>